<accession>A0A9Q8PD44</accession>
<proteinExistence type="predicted"/>
<feature type="compositionally biased region" description="Basic residues" evidence="1">
    <location>
        <begin position="165"/>
        <end position="174"/>
    </location>
</feature>
<feature type="region of interest" description="Disordered" evidence="1">
    <location>
        <begin position="159"/>
        <end position="195"/>
    </location>
</feature>
<dbReference type="OMA" id="NSRAKWA"/>
<gene>
    <name evidence="2" type="ORF">CLAFUR5_10415</name>
</gene>
<dbReference type="GeneID" id="71990293"/>
<evidence type="ECO:0000313" key="3">
    <source>
        <dbReference type="Proteomes" id="UP000756132"/>
    </source>
</evidence>
<feature type="region of interest" description="Disordered" evidence="1">
    <location>
        <begin position="1"/>
        <end position="122"/>
    </location>
</feature>
<dbReference type="KEGG" id="ffu:CLAFUR5_10415"/>
<name>A0A9Q8PD44_PASFU</name>
<sequence length="195" mass="20914">MSAEQSFSQADLRATQQDYKRDATRKHKWALGPTPGVGRAEGKPRPLRSAATAYNQKRREEKGAAIASLAHGAKVSRKHDMLEGAAITDDSSAASSSERDTPSPPPADAEITYSYDASRGPTKGSQILNAALAKAVDAFQEKETVKLVKSEYELLDADGETMKATPKKGKKSKAKASASQEAVVTPDADEDYEFV</sequence>
<evidence type="ECO:0000256" key="1">
    <source>
        <dbReference type="SAM" id="MobiDB-lite"/>
    </source>
</evidence>
<dbReference type="AlphaFoldDB" id="A0A9Q8PD44"/>
<dbReference type="EMBL" id="CP090169">
    <property type="protein sequence ID" value="UJO20269.1"/>
    <property type="molecule type" value="Genomic_DNA"/>
</dbReference>
<dbReference type="Proteomes" id="UP000756132">
    <property type="component" value="Chromosome 7"/>
</dbReference>
<dbReference type="RefSeq" id="XP_047764635.1">
    <property type="nucleotide sequence ID" value="XM_047909563.1"/>
</dbReference>
<protein>
    <submittedName>
        <fullName evidence="2">Uncharacterized protein</fullName>
    </submittedName>
</protein>
<evidence type="ECO:0000313" key="2">
    <source>
        <dbReference type="EMBL" id="UJO20269.1"/>
    </source>
</evidence>
<dbReference type="OrthoDB" id="5153521at2759"/>
<feature type="compositionally biased region" description="Polar residues" evidence="1">
    <location>
        <begin position="1"/>
        <end position="17"/>
    </location>
</feature>
<reference evidence="2" key="2">
    <citation type="journal article" date="2022" name="Microb. Genom.">
        <title>A chromosome-scale genome assembly of the tomato pathogen Cladosporium fulvum reveals a compartmentalized genome architecture and the presence of a dispensable chromosome.</title>
        <authorList>
            <person name="Zaccaron A.Z."/>
            <person name="Chen L.H."/>
            <person name="Samaras A."/>
            <person name="Stergiopoulos I."/>
        </authorList>
    </citation>
    <scope>NUCLEOTIDE SEQUENCE</scope>
    <source>
        <strain evidence="2">Race5_Kim</strain>
    </source>
</reference>
<reference evidence="2" key="1">
    <citation type="submission" date="2021-12" db="EMBL/GenBank/DDBJ databases">
        <authorList>
            <person name="Zaccaron A."/>
            <person name="Stergiopoulos I."/>
        </authorList>
    </citation>
    <scope>NUCLEOTIDE SEQUENCE</scope>
    <source>
        <strain evidence="2">Race5_Kim</strain>
    </source>
</reference>
<organism evidence="2 3">
    <name type="scientific">Passalora fulva</name>
    <name type="common">Tomato leaf mold</name>
    <name type="synonym">Cladosporium fulvum</name>
    <dbReference type="NCBI Taxonomy" id="5499"/>
    <lineage>
        <taxon>Eukaryota</taxon>
        <taxon>Fungi</taxon>
        <taxon>Dikarya</taxon>
        <taxon>Ascomycota</taxon>
        <taxon>Pezizomycotina</taxon>
        <taxon>Dothideomycetes</taxon>
        <taxon>Dothideomycetidae</taxon>
        <taxon>Mycosphaerellales</taxon>
        <taxon>Mycosphaerellaceae</taxon>
        <taxon>Fulvia</taxon>
    </lineage>
</organism>
<keyword evidence="3" id="KW-1185">Reference proteome</keyword>